<dbReference type="SUPFAM" id="SSF51110">
    <property type="entry name" value="alpha-D-mannose-specific plant lectins"/>
    <property type="match status" value="1"/>
</dbReference>
<evidence type="ECO:0000313" key="3">
    <source>
        <dbReference type="EMBL" id="EFJ26494.1"/>
    </source>
</evidence>
<dbReference type="AlphaFoldDB" id="D8RNH0"/>
<name>D8RNH0_SELML</name>
<reference evidence="3 4" key="1">
    <citation type="journal article" date="2011" name="Science">
        <title>The Selaginella genome identifies genetic changes associated with the evolution of vascular plants.</title>
        <authorList>
            <person name="Banks J.A."/>
            <person name="Nishiyama T."/>
            <person name="Hasebe M."/>
            <person name="Bowman J.L."/>
            <person name="Gribskov M."/>
            <person name="dePamphilis C."/>
            <person name="Albert V.A."/>
            <person name="Aono N."/>
            <person name="Aoyama T."/>
            <person name="Ambrose B.A."/>
            <person name="Ashton N.W."/>
            <person name="Axtell M.J."/>
            <person name="Barker E."/>
            <person name="Barker M.S."/>
            <person name="Bennetzen J.L."/>
            <person name="Bonawitz N.D."/>
            <person name="Chapple C."/>
            <person name="Cheng C."/>
            <person name="Correa L.G."/>
            <person name="Dacre M."/>
            <person name="DeBarry J."/>
            <person name="Dreyer I."/>
            <person name="Elias M."/>
            <person name="Engstrom E.M."/>
            <person name="Estelle M."/>
            <person name="Feng L."/>
            <person name="Finet C."/>
            <person name="Floyd S.K."/>
            <person name="Frommer W.B."/>
            <person name="Fujita T."/>
            <person name="Gramzow L."/>
            <person name="Gutensohn M."/>
            <person name="Harholt J."/>
            <person name="Hattori M."/>
            <person name="Heyl A."/>
            <person name="Hirai T."/>
            <person name="Hiwatashi Y."/>
            <person name="Ishikawa M."/>
            <person name="Iwata M."/>
            <person name="Karol K.G."/>
            <person name="Koehler B."/>
            <person name="Kolukisaoglu U."/>
            <person name="Kubo M."/>
            <person name="Kurata T."/>
            <person name="Lalonde S."/>
            <person name="Li K."/>
            <person name="Li Y."/>
            <person name="Litt A."/>
            <person name="Lyons E."/>
            <person name="Manning G."/>
            <person name="Maruyama T."/>
            <person name="Michael T.P."/>
            <person name="Mikami K."/>
            <person name="Miyazaki S."/>
            <person name="Morinaga S."/>
            <person name="Murata T."/>
            <person name="Mueller-Roeber B."/>
            <person name="Nelson D.R."/>
            <person name="Obara M."/>
            <person name="Oguri Y."/>
            <person name="Olmstead R.G."/>
            <person name="Onodera N."/>
            <person name="Petersen B.L."/>
            <person name="Pils B."/>
            <person name="Prigge M."/>
            <person name="Rensing S.A."/>
            <person name="Riano-Pachon D.M."/>
            <person name="Roberts A.W."/>
            <person name="Sato Y."/>
            <person name="Scheller H.V."/>
            <person name="Schulz B."/>
            <person name="Schulz C."/>
            <person name="Shakirov E.V."/>
            <person name="Shibagaki N."/>
            <person name="Shinohara N."/>
            <person name="Shippen D.E."/>
            <person name="Soerensen I."/>
            <person name="Sotooka R."/>
            <person name="Sugimoto N."/>
            <person name="Sugita M."/>
            <person name="Sumikawa N."/>
            <person name="Tanurdzic M."/>
            <person name="Theissen G."/>
            <person name="Ulvskov P."/>
            <person name="Wakazuki S."/>
            <person name="Weng J.K."/>
            <person name="Willats W.W."/>
            <person name="Wipf D."/>
            <person name="Wolf P.G."/>
            <person name="Yang L."/>
            <person name="Zimmer A.D."/>
            <person name="Zhu Q."/>
            <person name="Mitros T."/>
            <person name="Hellsten U."/>
            <person name="Loque D."/>
            <person name="Otillar R."/>
            <person name="Salamov A."/>
            <person name="Schmutz J."/>
            <person name="Shapiro H."/>
            <person name="Lindquist E."/>
            <person name="Lucas S."/>
            <person name="Rokhsar D."/>
            <person name="Grigoriev I.V."/>
        </authorList>
    </citation>
    <scope>NUCLEOTIDE SEQUENCE [LARGE SCALE GENOMIC DNA]</scope>
</reference>
<dbReference type="KEGG" id="smo:SELMODRAFT_413139"/>
<dbReference type="EMBL" id="GL377584">
    <property type="protein sequence ID" value="EFJ26494.1"/>
    <property type="molecule type" value="Genomic_DNA"/>
</dbReference>
<keyword evidence="4" id="KW-1185">Reference proteome</keyword>
<feature type="chain" id="PRO_5003121964" description="Bulb-type lectin domain-containing protein" evidence="1">
    <location>
        <begin position="22"/>
        <end position="359"/>
    </location>
</feature>
<dbReference type="HOGENOM" id="CLU_066114_0_0_1"/>
<evidence type="ECO:0000259" key="2">
    <source>
        <dbReference type="PROSITE" id="PS50927"/>
    </source>
</evidence>
<gene>
    <name evidence="3" type="ORF">SELMODRAFT_413139</name>
</gene>
<dbReference type="Proteomes" id="UP000001514">
    <property type="component" value="Unassembled WGS sequence"/>
</dbReference>
<dbReference type="InParanoid" id="D8RNH0"/>
<dbReference type="PROSITE" id="PS50927">
    <property type="entry name" value="BULB_LECTIN"/>
    <property type="match status" value="1"/>
</dbReference>
<accession>D8RNH0</accession>
<feature type="domain" description="Bulb-type lectin" evidence="2">
    <location>
        <begin position="160"/>
        <end position="270"/>
    </location>
</feature>
<evidence type="ECO:0000313" key="4">
    <source>
        <dbReference type="Proteomes" id="UP000001514"/>
    </source>
</evidence>
<organism evidence="4">
    <name type="scientific">Selaginella moellendorffii</name>
    <name type="common">Spikemoss</name>
    <dbReference type="NCBI Taxonomy" id="88036"/>
    <lineage>
        <taxon>Eukaryota</taxon>
        <taxon>Viridiplantae</taxon>
        <taxon>Streptophyta</taxon>
        <taxon>Embryophyta</taxon>
        <taxon>Tracheophyta</taxon>
        <taxon>Lycopodiopsida</taxon>
        <taxon>Selaginellales</taxon>
        <taxon>Selaginellaceae</taxon>
        <taxon>Selaginella</taxon>
    </lineage>
</organism>
<keyword evidence="1" id="KW-0732">Signal</keyword>
<feature type="signal peptide" evidence="1">
    <location>
        <begin position="1"/>
        <end position="21"/>
    </location>
</feature>
<protein>
    <recommendedName>
        <fullName evidence="2">Bulb-type lectin domain-containing protein</fullName>
    </recommendedName>
</protein>
<dbReference type="InterPro" id="IPR036426">
    <property type="entry name" value="Bulb-type_lectin_dom_sf"/>
</dbReference>
<proteinExistence type="predicted"/>
<sequence length="359" mass="39942">MRLKALYLVLLQIFCLSRCSCMRFDEASIPGRLNLQQVVIMEIRIRSFIRTNIQPDIFYNSQSWGETLQIDTDNFCIVRLTLFTMESDGSCSLGPSPMRLRGSSLIQISNYLVDRIGEAARMYGYGRIMAVSGLLSIDYRIYSTSLPQATHISQPLEIVLNINPSNSTLNSTRELYGQNECYAFRSGMVSGERGALGSDLYSGSRLVSPNGFYELVLKNDCNLVLLAMGWKELWSSSTAGKGVRCVLTLQRDGNLVLLGGDGRVDPFQSIVPPGLCFSYGDGHESGQAMNKSFLIQLIPQQEKSSKLQRLSTVIMRSIECLVPGCSQRVWDPQAMGPGFRIGFITRSKISEIENALMSM</sequence>
<dbReference type="Gramene" id="EFJ26494">
    <property type="protein sequence ID" value="EFJ26494"/>
    <property type="gene ID" value="SELMODRAFT_413139"/>
</dbReference>
<dbReference type="Gene3D" id="2.90.10.30">
    <property type="match status" value="1"/>
</dbReference>
<dbReference type="InterPro" id="IPR001480">
    <property type="entry name" value="Bulb-type_lectin_dom"/>
</dbReference>
<evidence type="ECO:0000256" key="1">
    <source>
        <dbReference type="SAM" id="SignalP"/>
    </source>
</evidence>